<keyword evidence="1" id="KW-0472">Membrane</keyword>
<dbReference type="OrthoDB" id="2155315at2759"/>
<accession>A0A1Y2AIJ3</accession>
<keyword evidence="1" id="KW-1133">Transmembrane helix</keyword>
<dbReference type="AlphaFoldDB" id="A0A1Y2AIJ3"/>
<sequence>MKLNFKLIISVLITSVLAADKNDASGIPKACITEMMKIEKCISPKITKENINMICTTSKSQECQQFFTNPMSLLPSCQKFSELIKISTKIFNNSLSLMCENDESGNLCPFTEYEIAAADKSLVPTNSLVSNISNTIPTGTDAISAIKSSCSSAKCKAATLKYVQFLIDSNNDVTKIIEANYKFAALQNANAEVLSELKSFLEILNGKECGVVAPPPAISMVNDTSVMTNNTIQANQLKGDQNSNGLTRYITKPTIISFIIYMILYCLMFKFILI</sequence>
<comment type="caution">
    <text evidence="3">The sequence shown here is derived from an EMBL/GenBank/DDBJ whole genome shotgun (WGS) entry which is preliminary data.</text>
</comment>
<evidence type="ECO:0000313" key="3">
    <source>
        <dbReference type="EMBL" id="ORY22282.1"/>
    </source>
</evidence>
<name>A0A1Y2AIJ3_9FUNG</name>
<dbReference type="Proteomes" id="UP000193920">
    <property type="component" value="Unassembled WGS sequence"/>
</dbReference>
<feature type="signal peptide" evidence="2">
    <location>
        <begin position="1"/>
        <end position="18"/>
    </location>
</feature>
<evidence type="ECO:0008006" key="5">
    <source>
        <dbReference type="Google" id="ProtNLM"/>
    </source>
</evidence>
<feature type="chain" id="PRO_5012214835" description="Extracellular membrane protein CFEM domain-containing protein" evidence="2">
    <location>
        <begin position="19"/>
        <end position="274"/>
    </location>
</feature>
<protein>
    <recommendedName>
        <fullName evidence="5">Extracellular membrane protein CFEM domain-containing protein</fullName>
    </recommendedName>
</protein>
<keyword evidence="2" id="KW-0732">Signal</keyword>
<evidence type="ECO:0000313" key="4">
    <source>
        <dbReference type="Proteomes" id="UP000193920"/>
    </source>
</evidence>
<keyword evidence="4" id="KW-1185">Reference proteome</keyword>
<evidence type="ECO:0000256" key="2">
    <source>
        <dbReference type="SAM" id="SignalP"/>
    </source>
</evidence>
<evidence type="ECO:0000256" key="1">
    <source>
        <dbReference type="SAM" id="Phobius"/>
    </source>
</evidence>
<reference evidence="3 4" key="1">
    <citation type="submission" date="2016-08" db="EMBL/GenBank/DDBJ databases">
        <title>A Parts List for Fungal Cellulosomes Revealed by Comparative Genomics.</title>
        <authorList>
            <consortium name="DOE Joint Genome Institute"/>
            <person name="Haitjema C.H."/>
            <person name="Gilmore S.P."/>
            <person name="Henske J.K."/>
            <person name="Solomon K.V."/>
            <person name="De Groot R."/>
            <person name="Kuo A."/>
            <person name="Mondo S.J."/>
            <person name="Salamov A.A."/>
            <person name="Labutti K."/>
            <person name="Zhao Z."/>
            <person name="Chiniquy J."/>
            <person name="Barry K."/>
            <person name="Brewer H.M."/>
            <person name="Purvine S.O."/>
            <person name="Wright A.T."/>
            <person name="Boxma B."/>
            <person name="Van Alen T."/>
            <person name="Hackstein J.H."/>
            <person name="Baker S.E."/>
            <person name="Grigoriev I.V."/>
            <person name="O'Malley M.A."/>
        </authorList>
    </citation>
    <scope>NUCLEOTIDE SEQUENCE [LARGE SCALE GENOMIC DNA]</scope>
    <source>
        <strain evidence="3 4">G1</strain>
    </source>
</reference>
<gene>
    <name evidence="3" type="ORF">LY90DRAFT_515598</name>
</gene>
<organism evidence="3 4">
    <name type="scientific">Neocallimastix californiae</name>
    <dbReference type="NCBI Taxonomy" id="1754190"/>
    <lineage>
        <taxon>Eukaryota</taxon>
        <taxon>Fungi</taxon>
        <taxon>Fungi incertae sedis</taxon>
        <taxon>Chytridiomycota</taxon>
        <taxon>Chytridiomycota incertae sedis</taxon>
        <taxon>Neocallimastigomycetes</taxon>
        <taxon>Neocallimastigales</taxon>
        <taxon>Neocallimastigaceae</taxon>
        <taxon>Neocallimastix</taxon>
    </lineage>
</organism>
<feature type="transmembrane region" description="Helical" evidence="1">
    <location>
        <begin position="255"/>
        <end position="273"/>
    </location>
</feature>
<dbReference type="EMBL" id="MCOG01000250">
    <property type="protein sequence ID" value="ORY22282.1"/>
    <property type="molecule type" value="Genomic_DNA"/>
</dbReference>
<keyword evidence="1" id="KW-0812">Transmembrane</keyword>
<proteinExistence type="predicted"/>